<proteinExistence type="predicted"/>
<protein>
    <submittedName>
        <fullName evidence="1">Uncharacterized protein</fullName>
    </submittedName>
</protein>
<accession>A0A810Q6L3</accession>
<evidence type="ECO:0000313" key="2">
    <source>
        <dbReference type="Proteomes" id="UP000681035"/>
    </source>
</evidence>
<evidence type="ECO:0000313" key="1">
    <source>
        <dbReference type="EMBL" id="BCK81091.1"/>
    </source>
</evidence>
<dbReference type="Proteomes" id="UP000681035">
    <property type="component" value="Chromosome"/>
</dbReference>
<name>A0A810Q6L3_9FIRM</name>
<sequence length="215" mass="25051">MLEEKTYTLPQLAQELGGAADRQSVLKKLQRRGIAYTAEGRGAKLKITIQSIPDRFPTYCIRELQFAPNSDFEKVRNLFYYCFNDEEFFTYPDERKAAALEECGHHVSRQSIAVYLQKLYDLGLWSKSSQEFVYYFAHGGVYREADKQEYLEAWHDYWGWKEEFGGELKIVCPMILEKYDGFPRKQAVPEANAMEQEAIQTLIALTNESYERAYG</sequence>
<dbReference type="EMBL" id="AP023418">
    <property type="protein sequence ID" value="BCK81091.1"/>
    <property type="molecule type" value="Genomic_DNA"/>
</dbReference>
<reference evidence="1" key="1">
    <citation type="submission" date="2020-09" db="EMBL/GenBank/DDBJ databases">
        <title>New species isolated from human feces.</title>
        <authorList>
            <person name="Kitahara M."/>
            <person name="Shigeno Y."/>
            <person name="Shime M."/>
            <person name="Matsumoto Y."/>
            <person name="Nakamura S."/>
            <person name="Motooka D."/>
            <person name="Fukuoka S."/>
            <person name="Nishikawa H."/>
            <person name="Benno Y."/>
        </authorList>
    </citation>
    <scope>NUCLEOTIDE SEQUENCE</scope>
    <source>
        <strain evidence="1">MM50</strain>
    </source>
</reference>
<keyword evidence="2" id="KW-1185">Reference proteome</keyword>
<dbReference type="RefSeq" id="WP_213541873.1">
    <property type="nucleotide sequence ID" value="NZ_AP023418.1"/>
</dbReference>
<dbReference type="AlphaFoldDB" id="A0A810Q6L3"/>
<organism evidence="1 2">
    <name type="scientific">Vescimonas coprocola</name>
    <dbReference type="NCBI Taxonomy" id="2714355"/>
    <lineage>
        <taxon>Bacteria</taxon>
        <taxon>Bacillati</taxon>
        <taxon>Bacillota</taxon>
        <taxon>Clostridia</taxon>
        <taxon>Eubacteriales</taxon>
        <taxon>Oscillospiraceae</taxon>
        <taxon>Vescimonas</taxon>
    </lineage>
</organism>
<gene>
    <name evidence="1" type="ORF">MM50RIKEN_08540</name>
</gene>
<dbReference type="KEGG" id="vcop:MM50RIKEN_08540"/>